<evidence type="ECO:0000313" key="3">
    <source>
        <dbReference type="Proteomes" id="UP000288812"/>
    </source>
</evidence>
<organism evidence="2 3">
    <name type="scientific">Anaerosphaera multitolerans</name>
    <dbReference type="NCBI Taxonomy" id="2487351"/>
    <lineage>
        <taxon>Bacteria</taxon>
        <taxon>Bacillati</taxon>
        <taxon>Bacillota</taxon>
        <taxon>Tissierellia</taxon>
        <taxon>Tissierellales</taxon>
        <taxon>Peptoniphilaceae</taxon>
        <taxon>Anaerosphaera</taxon>
    </lineage>
</organism>
<comment type="caution">
    <text evidence="2">The sequence shown here is derived from an EMBL/GenBank/DDBJ whole genome shotgun (WGS) entry which is preliminary data.</text>
</comment>
<dbReference type="GO" id="GO:0015558">
    <property type="term" value="F:secondary active p-aminobenzoyl-glutamate transmembrane transporter activity"/>
    <property type="evidence" value="ECO:0007669"/>
    <property type="project" value="InterPro"/>
</dbReference>
<feature type="transmembrane region" description="Helical" evidence="1">
    <location>
        <begin position="83"/>
        <end position="102"/>
    </location>
</feature>
<evidence type="ECO:0000256" key="1">
    <source>
        <dbReference type="SAM" id="Phobius"/>
    </source>
</evidence>
<keyword evidence="1" id="KW-0472">Membrane</keyword>
<accession>A0A437S8Y5</accession>
<dbReference type="Proteomes" id="UP000288812">
    <property type="component" value="Unassembled WGS sequence"/>
</dbReference>
<keyword evidence="1" id="KW-1133">Transmembrane helix</keyword>
<feature type="transmembrane region" description="Helical" evidence="1">
    <location>
        <begin position="123"/>
        <end position="156"/>
    </location>
</feature>
<dbReference type="OrthoDB" id="3314392at2"/>
<feature type="transmembrane region" description="Helical" evidence="1">
    <location>
        <begin position="258"/>
        <end position="278"/>
    </location>
</feature>
<feature type="transmembrane region" description="Helical" evidence="1">
    <location>
        <begin position="381"/>
        <end position="401"/>
    </location>
</feature>
<keyword evidence="1" id="KW-0812">Transmembrane</keyword>
<name>A0A437S8Y5_9FIRM</name>
<gene>
    <name evidence="2" type="ORF">EF514_02240</name>
</gene>
<dbReference type="PANTHER" id="PTHR30282">
    <property type="entry name" value="P-AMINOBENZOYL GLUTAMATE TRANSPORTER"/>
    <property type="match status" value="1"/>
</dbReference>
<dbReference type="Pfam" id="PF03806">
    <property type="entry name" value="ABG_transport"/>
    <property type="match status" value="1"/>
</dbReference>
<dbReference type="GO" id="GO:1902604">
    <property type="term" value="P:p-aminobenzoyl-glutamate transmembrane transport"/>
    <property type="evidence" value="ECO:0007669"/>
    <property type="project" value="InterPro"/>
</dbReference>
<dbReference type="RefSeq" id="WP_127723378.1">
    <property type="nucleotide sequence ID" value="NZ_RLIH01000002.1"/>
</dbReference>
<feature type="transmembrane region" description="Helical" evidence="1">
    <location>
        <begin position="211"/>
        <end position="229"/>
    </location>
</feature>
<sequence length="507" mass="54618">MTKETKKNVDSMGGFLGWIERVGNKIPHPFILFLFLLIVIAVVSFLVKGATTINPATGEEVVIKNILSGEGISYALKSMVTNFTSFAPLGLVLSMTLGIGLAEEVGLMSAFMRKTILGVNEKFVVPVIMIIGICGNLASDAAIIIVPTLAAIIFLYIGKNPLAGIALGYAATTAGFSANLVVAGTDALLQGITNEASSIVNGPQIEVTANWYIMIASTFVLAVVGTIVNNKIIEPRLGKYEGEAIVEKNEITSEENKGLKAAGISLLLYVAIIVAVCIPENSFMRNPETGSLTSGSTLMAGIIPLILFLFLIISIAYGKASGVIKDAFREVPKIMETSIAKMSAFIVLAFVIGQFIAWFNWTSIGEFIAIELANFLEEGGFTGGPLFVFYILIVAFINLFIGSGSAKWALLAPIFVPMMTLLGYHPAWTQFLYRVGDSATNIISPLFPYFPIILSFMKEYDEEAGAGTLISTMIPYSISMLIVWIIFALIWYYFIPIPIGVGGQIML</sequence>
<feature type="transmembrane region" description="Helical" evidence="1">
    <location>
        <begin position="469"/>
        <end position="494"/>
    </location>
</feature>
<dbReference type="AlphaFoldDB" id="A0A437S8Y5"/>
<feature type="transmembrane region" description="Helical" evidence="1">
    <location>
        <begin position="339"/>
        <end position="361"/>
    </location>
</feature>
<reference evidence="2 3" key="1">
    <citation type="submission" date="2018-11" db="EMBL/GenBank/DDBJ databases">
        <title>Genome sequencing and assembly of Anaerosphaera sp. nov., GS7-6-2.</title>
        <authorList>
            <person name="Rettenmaier R."/>
            <person name="Liebl W."/>
            <person name="Zverlov V."/>
        </authorList>
    </citation>
    <scope>NUCLEOTIDE SEQUENCE [LARGE SCALE GENOMIC DNA]</scope>
    <source>
        <strain evidence="2 3">GS7-6-2</strain>
    </source>
</reference>
<evidence type="ECO:0000313" key="2">
    <source>
        <dbReference type="EMBL" id="RVU55569.1"/>
    </source>
</evidence>
<feature type="transmembrane region" description="Helical" evidence="1">
    <location>
        <begin position="30"/>
        <end position="47"/>
    </location>
</feature>
<feature type="transmembrane region" description="Helical" evidence="1">
    <location>
        <begin position="298"/>
        <end position="318"/>
    </location>
</feature>
<dbReference type="InterPro" id="IPR004697">
    <property type="entry name" value="AbgT"/>
</dbReference>
<protein>
    <submittedName>
        <fullName evidence="2">AbgT family transporter</fullName>
    </submittedName>
</protein>
<dbReference type="EMBL" id="RLIH01000002">
    <property type="protein sequence ID" value="RVU55569.1"/>
    <property type="molecule type" value="Genomic_DNA"/>
</dbReference>
<dbReference type="PANTHER" id="PTHR30282:SF0">
    <property type="entry name" value="P-AMINOBENZOYL-GLUTAMATE TRANSPORT PROTEIN"/>
    <property type="match status" value="1"/>
</dbReference>
<feature type="transmembrane region" description="Helical" evidence="1">
    <location>
        <begin position="408"/>
        <end position="427"/>
    </location>
</feature>
<keyword evidence="3" id="KW-1185">Reference proteome</keyword>
<proteinExistence type="predicted"/>